<gene>
    <name evidence="2" type="ORF">JCM19294_1913</name>
</gene>
<name>A0A090Q027_9FLAO</name>
<accession>A0A090Q027</accession>
<dbReference type="eggNOG" id="COG5295">
    <property type="taxonomic scope" value="Bacteria"/>
</dbReference>
<dbReference type="AlphaFoldDB" id="A0A090Q027"/>
<feature type="signal peptide" evidence="1">
    <location>
        <begin position="1"/>
        <end position="17"/>
    </location>
</feature>
<dbReference type="Proteomes" id="UP000029221">
    <property type="component" value="Unassembled WGS sequence"/>
</dbReference>
<comment type="caution">
    <text evidence="2">The sequence shown here is derived from an EMBL/GenBank/DDBJ whole genome shotgun (WGS) entry which is preliminary data.</text>
</comment>
<proteinExistence type="predicted"/>
<feature type="chain" id="PRO_5001861439" evidence="1">
    <location>
        <begin position="18"/>
        <end position="467"/>
    </location>
</feature>
<keyword evidence="1" id="KW-0732">Signal</keyword>
<organism evidence="2 3">
    <name type="scientific">Nonlabens tegetincola</name>
    <dbReference type="NCBI Taxonomy" id="323273"/>
    <lineage>
        <taxon>Bacteria</taxon>
        <taxon>Pseudomonadati</taxon>
        <taxon>Bacteroidota</taxon>
        <taxon>Flavobacteriia</taxon>
        <taxon>Flavobacteriales</taxon>
        <taxon>Flavobacteriaceae</taxon>
        <taxon>Nonlabens</taxon>
    </lineage>
</organism>
<evidence type="ECO:0000256" key="1">
    <source>
        <dbReference type="SAM" id="SignalP"/>
    </source>
</evidence>
<reference evidence="2" key="1">
    <citation type="journal article" date="2014" name="Genome Announc.">
        <title>Draft Genome Sequences of Marine Flavobacterium Nonlabens Strains NR17, NR24, NR27, NR32, NR33, and Ara13.</title>
        <authorList>
            <person name="Nakanishi M."/>
            <person name="Meirelles P."/>
            <person name="Suzuki R."/>
            <person name="Takatani N."/>
            <person name="Mino S."/>
            <person name="Suda W."/>
            <person name="Oshima K."/>
            <person name="Hattori M."/>
            <person name="Ohkuma M."/>
            <person name="Hosokawa M."/>
            <person name="Miyashita K."/>
            <person name="Thompson F.L."/>
            <person name="Niwa A."/>
            <person name="Sawabe T."/>
            <person name="Sawabe T."/>
        </authorList>
    </citation>
    <scope>NUCLEOTIDE SEQUENCE [LARGE SCALE GENOMIC DNA]</scope>
    <source>
        <strain evidence="2">JCM 19294</strain>
    </source>
</reference>
<protein>
    <submittedName>
        <fullName evidence="2">Uncharacterized protein</fullName>
    </submittedName>
</protein>
<evidence type="ECO:0000313" key="2">
    <source>
        <dbReference type="EMBL" id="GAK96400.1"/>
    </source>
</evidence>
<sequence length="467" mass="50776">MRLISVIFLFSFATSLAQVGINTTSPADGTALDISSSDKGILIPKVSLNSTNSLSGINLVGSTLEEGVLVYNTATSTGINAVSPGFYYWNGSNSWILLTNLKDWSVEGNNAISTDRFGTNNNIPVIIKTNNNDRFQITTSGRLLSYSNGTESLPSYSFANKTNSGMYLNGSDEGLMFTSDGYDFLKLQNFGTSRQITLNPDGDGDMSLQIRGDSNVILSANSSRHNLDVGSNANPEYASLALSQSNRGLLLNRVSLTAANSFSPLPSNPASGTMVYNRSENLTPSGYLNDVRQGVYVWNGSRWIPQFAETRSARFGNAANRTQNLNDFTSNELELFSFAEWNDDYSLFNVSYGSGTTRLTIGEDGRFEIKVNMSIIVDSGSTNTDIQLDAELRVDRGGTTIYPGTTTSNNYMRNRNGVTTSSININELVELEAGDQVYIHVEQTGNTGTVTMRPEAGSNFFTIKKIK</sequence>
<keyword evidence="3" id="KW-1185">Reference proteome</keyword>
<dbReference type="RefSeq" id="WP_052510294.1">
    <property type="nucleotide sequence ID" value="NZ_BBML01000002.1"/>
</dbReference>
<evidence type="ECO:0000313" key="3">
    <source>
        <dbReference type="Proteomes" id="UP000029221"/>
    </source>
</evidence>
<dbReference type="EMBL" id="BBML01000002">
    <property type="protein sequence ID" value="GAK96400.1"/>
    <property type="molecule type" value="Genomic_DNA"/>
</dbReference>